<comment type="caution">
    <text evidence="1">The sequence shown here is derived from an EMBL/GenBank/DDBJ whole genome shotgun (WGS) entry which is preliminary data.</text>
</comment>
<evidence type="ECO:0000313" key="2">
    <source>
        <dbReference type="Proteomes" id="UP001165082"/>
    </source>
</evidence>
<protein>
    <submittedName>
        <fullName evidence="1">Uncharacterized protein</fullName>
    </submittedName>
</protein>
<dbReference type="EMBL" id="BRXZ01006932">
    <property type="protein sequence ID" value="GMI22098.1"/>
    <property type="molecule type" value="Genomic_DNA"/>
</dbReference>
<keyword evidence="2" id="KW-1185">Reference proteome</keyword>
<organism evidence="1 2">
    <name type="scientific">Triparma retinervis</name>
    <dbReference type="NCBI Taxonomy" id="2557542"/>
    <lineage>
        <taxon>Eukaryota</taxon>
        <taxon>Sar</taxon>
        <taxon>Stramenopiles</taxon>
        <taxon>Ochrophyta</taxon>
        <taxon>Bolidophyceae</taxon>
        <taxon>Parmales</taxon>
        <taxon>Triparmaceae</taxon>
        <taxon>Triparma</taxon>
    </lineage>
</organism>
<evidence type="ECO:0000313" key="1">
    <source>
        <dbReference type="EMBL" id="GMI22098.1"/>
    </source>
</evidence>
<dbReference type="OrthoDB" id="10593798at2759"/>
<proteinExistence type="predicted"/>
<gene>
    <name evidence="1" type="ORF">TrRE_jg5668</name>
</gene>
<reference evidence="1" key="1">
    <citation type="submission" date="2022-07" db="EMBL/GenBank/DDBJ databases">
        <title>Genome analysis of Parmales, a sister group of diatoms, reveals the evolutionary specialization of diatoms from phago-mixotrophs to photoautotrophs.</title>
        <authorList>
            <person name="Ban H."/>
            <person name="Sato S."/>
            <person name="Yoshikawa S."/>
            <person name="Kazumasa Y."/>
            <person name="Nakamura Y."/>
            <person name="Ichinomiya M."/>
            <person name="Saitoh K."/>
            <person name="Sato N."/>
            <person name="Blanc-Mathieu R."/>
            <person name="Endo H."/>
            <person name="Kuwata A."/>
            <person name="Ogata H."/>
        </authorList>
    </citation>
    <scope>NUCLEOTIDE SEQUENCE</scope>
</reference>
<feature type="non-terminal residue" evidence="1">
    <location>
        <position position="1"/>
    </location>
</feature>
<dbReference type="AlphaFoldDB" id="A0A9W7FY00"/>
<dbReference type="Proteomes" id="UP001165082">
    <property type="component" value="Unassembled WGS sequence"/>
</dbReference>
<sequence length="299" mass="32940">MMKRTLLFICLLFAYFFCFEAFAMVSMVSMVSMVNNVNYLSYSLLPDHPPNKSVSPDIHLHQVHVKKIDASPFTPATALHTSENKQVPHPSLEGGHQILNYPTGVIKQINLLHYPVFGGSNGDFAMDTGNACVASTTGSPMAYLNGVDSNGEDLKGRFLKETEAHTLTIDLRVVRMRPTVEGKRINPTAAFNEIIGVESVDAYYKLLLDVLEAVADQSDTNSPLKIFAFGGVPHSKMKRLLNDREADKLTIDPELFEMHPEALIGGRGLKNLGADTPIEDIVANSITVCSRKEAYLRSD</sequence>
<name>A0A9W7FY00_9STRA</name>
<accession>A0A9W7FY00</accession>